<dbReference type="Gene3D" id="3.30.360.10">
    <property type="entry name" value="Dihydrodipicolinate Reductase, domain 2"/>
    <property type="match status" value="1"/>
</dbReference>
<evidence type="ECO:0000259" key="3">
    <source>
        <dbReference type="Pfam" id="PF22725"/>
    </source>
</evidence>
<dbReference type="InterPro" id="IPR055170">
    <property type="entry name" value="GFO_IDH_MocA-like_dom"/>
</dbReference>
<sequence length="357" mass="39646">MRKLRYGLIGVGNNAVKKHLTNYAMLGNVELVAISDINMEHAEKVAERFEISKVYKNYQDMINEENLDIVSVTTPNSLHADMTIYALQHGVNVHCEKPLAINASEAQRIVDAKNTSGKLVMVGLNNRFTNAAIYLKTLIDTGYFGHIYKINTGWVRRSGIPGRGTWFTNKSIAGGGVLIDLGAHYLDLALYFMGMPEPKYITGAAYQNFAHTTSRNRNGYKGDPNGIFNVEDSATGFLGLENGSTVHFEFSWASNIEEERTFVEILGTKGGASIVNGKLKIQSELLGTCIDVMPVLNDNIKFLSEFEHFTNAILTNEDLIAPAEHGVYLMNIIDHFYQSADTPEPVFFDKSTLKLFS</sequence>
<comment type="caution">
    <text evidence="4">The sequence shown here is derived from an EMBL/GenBank/DDBJ whole genome shotgun (WGS) entry which is preliminary data.</text>
</comment>
<protein>
    <submittedName>
        <fullName evidence="4">Gfo/Idh/MocA family oxidoreductase</fullName>
    </submittedName>
</protein>
<evidence type="ECO:0000259" key="2">
    <source>
        <dbReference type="Pfam" id="PF01408"/>
    </source>
</evidence>
<dbReference type="InterPro" id="IPR036291">
    <property type="entry name" value="NAD(P)-bd_dom_sf"/>
</dbReference>
<dbReference type="SUPFAM" id="SSF51735">
    <property type="entry name" value="NAD(P)-binding Rossmann-fold domains"/>
    <property type="match status" value="1"/>
</dbReference>
<dbReference type="AlphaFoldDB" id="A0A553SRJ3"/>
<dbReference type="PANTHER" id="PTHR43818">
    <property type="entry name" value="BCDNA.GH03377"/>
    <property type="match status" value="1"/>
</dbReference>
<keyword evidence="1" id="KW-0560">Oxidoreductase</keyword>
<reference evidence="5" key="1">
    <citation type="submission" date="2018-10" db="EMBL/GenBank/DDBJ databases">
        <title>FDA dAtabase for Regulatory Grade micrObial Sequences (FDA-ARGOS): Supporting development and validation of Infectious Disease Dx tests.</title>
        <authorList>
            <person name="Minogue T."/>
            <person name="Wolcott M."/>
            <person name="Wasieloski L."/>
            <person name="Aguilar W."/>
            <person name="Moore D."/>
            <person name="Tallon L."/>
            <person name="Sadzewicz L."/>
            <person name="Sengamalay N."/>
            <person name="Ott S."/>
            <person name="Godinez A."/>
            <person name="Nagaraj S."/>
            <person name="Vavikolanu K."/>
            <person name="Vyas G."/>
            <person name="Nadendla S."/>
            <person name="George J."/>
            <person name="Sichtig H."/>
        </authorList>
    </citation>
    <scope>NUCLEOTIDE SEQUENCE [LARGE SCALE GENOMIC DNA]</scope>
    <source>
        <strain evidence="5">FDAARGOS_343</strain>
    </source>
</reference>
<dbReference type="SUPFAM" id="SSF55347">
    <property type="entry name" value="Glyceraldehyde-3-phosphate dehydrogenase-like, C-terminal domain"/>
    <property type="match status" value="1"/>
</dbReference>
<dbReference type="Pfam" id="PF22725">
    <property type="entry name" value="GFO_IDH_MocA_C3"/>
    <property type="match status" value="1"/>
</dbReference>
<dbReference type="InterPro" id="IPR050463">
    <property type="entry name" value="Gfo/Idh/MocA_oxidrdct_glycsds"/>
</dbReference>
<dbReference type="RefSeq" id="WP_185763050.1">
    <property type="nucleotide sequence ID" value="NZ_RIBP01000001.1"/>
</dbReference>
<evidence type="ECO:0000256" key="1">
    <source>
        <dbReference type="ARBA" id="ARBA00023002"/>
    </source>
</evidence>
<dbReference type="EMBL" id="RIBP01000001">
    <property type="protein sequence ID" value="TRZ39615.1"/>
    <property type="molecule type" value="Genomic_DNA"/>
</dbReference>
<dbReference type="InterPro" id="IPR000683">
    <property type="entry name" value="Gfo/Idh/MocA-like_OxRdtase_N"/>
</dbReference>
<proteinExistence type="predicted"/>
<evidence type="ECO:0000313" key="5">
    <source>
        <dbReference type="Proteomes" id="UP000319837"/>
    </source>
</evidence>
<dbReference type="PANTHER" id="PTHR43818:SF11">
    <property type="entry name" value="BCDNA.GH03377"/>
    <property type="match status" value="1"/>
</dbReference>
<dbReference type="GO" id="GO:0000166">
    <property type="term" value="F:nucleotide binding"/>
    <property type="evidence" value="ECO:0007669"/>
    <property type="project" value="InterPro"/>
</dbReference>
<name>A0A553SRJ3_NIACI</name>
<feature type="domain" description="Gfo/Idh/MocA-like oxidoreductase N-terminal" evidence="2">
    <location>
        <begin position="4"/>
        <end position="123"/>
    </location>
</feature>
<feature type="domain" description="GFO/IDH/MocA-like oxidoreductase" evidence="3">
    <location>
        <begin position="135"/>
        <end position="272"/>
    </location>
</feature>
<dbReference type="Proteomes" id="UP000319837">
    <property type="component" value="Unassembled WGS sequence"/>
</dbReference>
<dbReference type="Gene3D" id="3.40.50.720">
    <property type="entry name" value="NAD(P)-binding Rossmann-like Domain"/>
    <property type="match status" value="1"/>
</dbReference>
<evidence type="ECO:0000313" key="4">
    <source>
        <dbReference type="EMBL" id="TRZ39615.1"/>
    </source>
</evidence>
<accession>A0A553SRJ3</accession>
<dbReference type="GO" id="GO:0016491">
    <property type="term" value="F:oxidoreductase activity"/>
    <property type="evidence" value="ECO:0007669"/>
    <property type="project" value="UniProtKB-KW"/>
</dbReference>
<gene>
    <name evidence="4" type="ORF">CEQ21_01210</name>
</gene>
<organism evidence="4 5">
    <name type="scientific">Niallia circulans</name>
    <name type="common">Bacillus circulans</name>
    <dbReference type="NCBI Taxonomy" id="1397"/>
    <lineage>
        <taxon>Bacteria</taxon>
        <taxon>Bacillati</taxon>
        <taxon>Bacillota</taxon>
        <taxon>Bacilli</taxon>
        <taxon>Bacillales</taxon>
        <taxon>Bacillaceae</taxon>
        <taxon>Niallia</taxon>
    </lineage>
</organism>
<dbReference type="Pfam" id="PF01408">
    <property type="entry name" value="GFO_IDH_MocA"/>
    <property type="match status" value="1"/>
</dbReference>